<protein>
    <submittedName>
        <fullName evidence="4">Uncharacterized protein</fullName>
    </submittedName>
</protein>
<evidence type="ECO:0000313" key="2">
    <source>
        <dbReference type="EMBL" id="CUV31366.1"/>
    </source>
</evidence>
<dbReference type="EMBL" id="LN899822">
    <property type="protein sequence ID" value="CUV63953.1"/>
    <property type="molecule type" value="Genomic_DNA"/>
</dbReference>
<gene>
    <name evidence="1" type="ORF">PSS4_v1_680020</name>
    <name evidence="4" type="ORF">RD1301_v1_4270002</name>
    <name evidence="2" type="ORF">RUN1985_v1_890015</name>
    <name evidence="3" type="ORF">TF3108_v1_210040</name>
</gene>
<dbReference type="AlphaFoldDB" id="A0A0S4XJ64"/>
<evidence type="ECO:0000313" key="1">
    <source>
        <dbReference type="EMBL" id="CUV18572.1"/>
    </source>
</evidence>
<proteinExistence type="predicted"/>
<organism evidence="4">
    <name type="scientific">Ralstonia solanacearum</name>
    <name type="common">Pseudomonas solanacearum</name>
    <dbReference type="NCBI Taxonomy" id="305"/>
    <lineage>
        <taxon>Bacteria</taxon>
        <taxon>Pseudomonadati</taxon>
        <taxon>Pseudomonadota</taxon>
        <taxon>Betaproteobacteria</taxon>
        <taxon>Burkholderiales</taxon>
        <taxon>Burkholderiaceae</taxon>
        <taxon>Ralstonia</taxon>
        <taxon>Ralstonia solanacearum species complex</taxon>
    </lineage>
</organism>
<reference evidence="4" key="1">
    <citation type="submission" date="2015-10" db="EMBL/GenBank/DDBJ databases">
        <authorList>
            <person name="Gilbert D.G."/>
        </authorList>
    </citation>
    <scope>NUCLEOTIDE SEQUENCE</scope>
    <source>
        <strain evidence="4">Phyl III-seqv23</strain>
    </source>
</reference>
<accession>A0A0S4XJ64</accession>
<dbReference type="EMBL" id="LN899824">
    <property type="protein sequence ID" value="CUV31366.1"/>
    <property type="molecule type" value="Genomic_DNA"/>
</dbReference>
<dbReference type="EMBL" id="LN899821">
    <property type="protein sequence ID" value="CUV18572.1"/>
    <property type="molecule type" value="Genomic_DNA"/>
</dbReference>
<name>A0A0S4XJ64_RALSL</name>
<evidence type="ECO:0000313" key="3">
    <source>
        <dbReference type="EMBL" id="CUV39023.1"/>
    </source>
</evidence>
<evidence type="ECO:0000313" key="4">
    <source>
        <dbReference type="EMBL" id="CUV63953.1"/>
    </source>
</evidence>
<sequence>MIPPPRSMFWRGATAMSTLHRTWVAGAPSGQRLGVVVQADKQCAEHLDLLGGETGQGHFLIAFGQRRNLPRQGCALWRQAKADCPAIEIASLPRNKALLYEPINDTGQRRRVDRGVCDQFRKALVRFVSQRRADAPFTQTEIKRLERFGEGLPHASTCSRHEIRHRCIQVVTDLNRFRIHPGSQSLSFDIAIIY</sequence>
<dbReference type="EMBL" id="LN899826">
    <property type="protein sequence ID" value="CUV39023.1"/>
    <property type="molecule type" value="Genomic_DNA"/>
</dbReference>